<proteinExistence type="inferred from homology"/>
<keyword evidence="8" id="KW-1185">Reference proteome</keyword>
<reference evidence="7" key="1">
    <citation type="submission" date="2022-03" db="EMBL/GenBank/DDBJ databases">
        <title>Genome Identification and Characterization of new species Bdellovibrio reynosense LBG001 sp. nov. from a Mexico soil sample.</title>
        <authorList>
            <person name="Camilli A."/>
            <person name="Ajao Y."/>
            <person name="Guo X."/>
        </authorList>
    </citation>
    <scope>NUCLEOTIDE SEQUENCE</scope>
    <source>
        <strain evidence="7">LBG001</strain>
    </source>
</reference>
<gene>
    <name evidence="7" type="ORF">MNR06_07720</name>
</gene>
<evidence type="ECO:0000313" key="7">
    <source>
        <dbReference type="EMBL" id="UOF02839.1"/>
    </source>
</evidence>
<dbReference type="InterPro" id="IPR043504">
    <property type="entry name" value="Peptidase_S1_PA_chymotrypsin"/>
</dbReference>
<sequence length="283" mass="30673">MNKIIVLALISSLMAGCGGAATTSDFFAKNETATAGVIYGDNSISEVKKSEPNNSVSLALIKKEDFLSLKNKQEGYRVSDFISEDLSWKDQPISAFCSGVLISENQFLTAGHCFAETKCEEFVAAFNYDLTGKDIHGVECKKIEIIKNSLDEEGLDYALVTLTEKVAIKPATLSEKMLSEKSAVYSLGYPLGAYKKKSEGQIVEISEGLYRSDLDLFTGNSGSPVFSAETHELVGIVSSGETDFEENSEGSGPARIKHCQIESCRGEFITPIQKILADIAKTN</sequence>
<dbReference type="RefSeq" id="WP_243540658.1">
    <property type="nucleotide sequence ID" value="NZ_CP093442.1"/>
</dbReference>
<feature type="signal peptide" evidence="6">
    <location>
        <begin position="1"/>
        <end position="20"/>
    </location>
</feature>
<dbReference type="EMBL" id="CP093442">
    <property type="protein sequence ID" value="UOF02839.1"/>
    <property type="molecule type" value="Genomic_DNA"/>
</dbReference>
<name>A0ABY4CDH2_9BACT</name>
<evidence type="ECO:0000256" key="5">
    <source>
        <dbReference type="ARBA" id="ARBA00022825"/>
    </source>
</evidence>
<dbReference type="InterPro" id="IPR018114">
    <property type="entry name" value="TRYPSIN_HIS"/>
</dbReference>
<dbReference type="PROSITE" id="PS51257">
    <property type="entry name" value="PROKAR_LIPOPROTEIN"/>
    <property type="match status" value="1"/>
</dbReference>
<keyword evidence="4 6" id="KW-0378">Hydrolase</keyword>
<evidence type="ECO:0000256" key="3">
    <source>
        <dbReference type="ARBA" id="ARBA00022729"/>
    </source>
</evidence>
<dbReference type="SUPFAM" id="SSF50494">
    <property type="entry name" value="Trypsin-like serine proteases"/>
    <property type="match status" value="1"/>
</dbReference>
<dbReference type="Pfam" id="PF13365">
    <property type="entry name" value="Trypsin_2"/>
    <property type="match status" value="1"/>
</dbReference>
<keyword evidence="5 6" id="KW-0720">Serine protease</keyword>
<evidence type="ECO:0000313" key="8">
    <source>
        <dbReference type="Proteomes" id="UP000830116"/>
    </source>
</evidence>
<keyword evidence="3 6" id="KW-0732">Signal</keyword>
<evidence type="ECO:0000256" key="4">
    <source>
        <dbReference type="ARBA" id="ARBA00022801"/>
    </source>
</evidence>
<dbReference type="InterPro" id="IPR008256">
    <property type="entry name" value="Peptidase_S1B"/>
</dbReference>
<dbReference type="PROSITE" id="PS00134">
    <property type="entry name" value="TRYPSIN_HIS"/>
    <property type="match status" value="1"/>
</dbReference>
<evidence type="ECO:0000256" key="2">
    <source>
        <dbReference type="ARBA" id="ARBA00022670"/>
    </source>
</evidence>
<comment type="similarity">
    <text evidence="1 6">Belongs to the peptidase S1B family.</text>
</comment>
<dbReference type="Gene3D" id="2.40.10.10">
    <property type="entry name" value="Trypsin-like serine proteases"/>
    <property type="match status" value="2"/>
</dbReference>
<dbReference type="EC" id="3.4.21.-" evidence="6"/>
<evidence type="ECO:0000256" key="1">
    <source>
        <dbReference type="ARBA" id="ARBA00008764"/>
    </source>
</evidence>
<feature type="chain" id="PRO_5044998250" description="Serine protease" evidence="6">
    <location>
        <begin position="21"/>
        <end position="283"/>
    </location>
</feature>
<evidence type="ECO:0000256" key="6">
    <source>
        <dbReference type="RuleBase" id="RU004296"/>
    </source>
</evidence>
<keyword evidence="2 6" id="KW-0645">Protease</keyword>
<dbReference type="Proteomes" id="UP000830116">
    <property type="component" value="Chromosome"/>
</dbReference>
<accession>A0ABY4CDH2</accession>
<dbReference type="InterPro" id="IPR009003">
    <property type="entry name" value="Peptidase_S1_PA"/>
</dbReference>
<organism evidence="7 8">
    <name type="scientific">Bdellovibrio reynosensis</name>
    <dbReference type="NCBI Taxonomy" id="2835041"/>
    <lineage>
        <taxon>Bacteria</taxon>
        <taxon>Pseudomonadati</taxon>
        <taxon>Bdellovibrionota</taxon>
        <taxon>Bdellovibrionia</taxon>
        <taxon>Bdellovibrionales</taxon>
        <taxon>Pseudobdellovibrionaceae</taxon>
        <taxon>Bdellovibrio</taxon>
    </lineage>
</organism>
<dbReference type="PRINTS" id="PR00839">
    <property type="entry name" value="V8PROTEASE"/>
</dbReference>
<protein>
    <recommendedName>
        <fullName evidence="6">Serine protease</fullName>
        <ecNumber evidence="6">3.4.21.-</ecNumber>
    </recommendedName>
</protein>